<reference evidence="5" key="3">
    <citation type="submission" date="2025-09" db="UniProtKB">
        <authorList>
            <consortium name="Ensembl"/>
        </authorList>
    </citation>
    <scope>IDENTIFICATION</scope>
</reference>
<name>A0A452E6Z0_CAPHI</name>
<dbReference type="Gene3D" id="3.50.50.80">
    <property type="entry name" value="Ubiquitin-activating enzyme E1, inactive adenylation domain, subdomain 1"/>
    <property type="match status" value="1"/>
</dbReference>
<dbReference type="InterPro" id="IPR000594">
    <property type="entry name" value="ThiF_NAD_FAD-bd"/>
</dbReference>
<dbReference type="InterPro" id="IPR042302">
    <property type="entry name" value="E1_FCCH_sf"/>
</dbReference>
<dbReference type="InterPro" id="IPR045886">
    <property type="entry name" value="ThiF/MoeB/HesA"/>
</dbReference>
<dbReference type="AlphaFoldDB" id="A0A452E6Z0"/>
<gene>
    <name evidence="5" type="primary">UBA7</name>
</gene>
<dbReference type="SMART" id="SM00985">
    <property type="entry name" value="UBA_e1_C"/>
    <property type="match status" value="1"/>
</dbReference>
<dbReference type="InterPro" id="IPR042449">
    <property type="entry name" value="Ub-E1_IAD_1"/>
</dbReference>
<sequence>MDTLETSKSLDKELYSRQLYVLGLPAMRRIQGAKVLLSGLQGLGAEVAKNLVLMGVGSLTLHDPHPTCWSDLAAQFLLSEQDLGRSRAEASQKLLAELNGAVQVCVYTGDITEDLLLDFQVVVLTASRLEEQLRVGTLCHEHGVCFLVADTRGLVGQLFCDFGKNFTVQDPTEAEPLMATIQHISQGSPGILTLREEADAHHFHTGDWVTFSGIEGMVELNGCDPRPLHVREDGTLEIGDTTAFSRYLRGGAVTEVKRAKTVSHEPLDAALLQPRVVAQSPQEVHRARCLHQSFRSLHKFQQLHGRPPKPWDPVDAEMVVDLAQAMGPLKGTEGEPLEEQLDESLVRTVALSSAGGLSPMAAVLGAVAAQEVLKAISGKFMPLDQWLYFDALDCLPEVGDPFPNPEDCAPRRCRYDGQTAVFGADFQEKLSHQHYLLVGAGAVGCELLKGFALMGLGAGGSGGVTVADMDHVELSNLSRQFLFRSQDIHRQKAEVAAEATRRLNADLQVTPLNLQLDPTTEHIFGDDFFSGVDGVCPASELTLAPGVALATTKPPLMQLLKMPPSLSALCGTFPPQPSTPCRWEAPRRLLPTYFLTATSWLLSPPQWAKGEFDDLFCESAKTINSHPHALSSPEGLVKSQKQPLLQTMRGVLTERPQTWRDCVLWALGHWQLRFHYGITQLLRTYPPDKVQEDGTPFWSGPKQYPQPLEFDASQDTHLLYVLAAANLYAQMHRLPGSQDQTALRGLLNLLPLPDPQNMDRIFASELELDSPSGCKQLHEDLKTWSKGPSLEPLTFEKDNDSNFHVDFVVAAASLRAQNYGIPVASHAETKRIVGRIIPAVVTTTAAVAGLVGLELYKVVGGPRPRHAFRHSYLHLAENYFSRWVPKAPDIQKFHHLKWTCWDRLEVPAGQPERTLESLLAHIQELQGLRVTMLLHGSAQLYSAGWSEEKQARHLSRRVTELVKKEPGQRVLVLELGYEGEEYDTNFPRLHYKL</sequence>
<dbReference type="InterPro" id="IPR042063">
    <property type="entry name" value="Ubi_acti_E1_SCCH"/>
</dbReference>
<keyword evidence="6" id="KW-1185">Reference proteome</keyword>
<dbReference type="InterPro" id="IPR035985">
    <property type="entry name" value="Ubiquitin-activating_enz"/>
</dbReference>
<dbReference type="Gene3D" id="3.10.290.60">
    <property type="entry name" value="Ubiquitin-activating enzyme E1, UFD domain"/>
    <property type="match status" value="1"/>
</dbReference>
<proteinExistence type="inferred from homology"/>
<dbReference type="PANTHER" id="PTHR10953">
    <property type="entry name" value="UBIQUITIN-ACTIVATING ENZYME E1"/>
    <property type="match status" value="1"/>
</dbReference>
<evidence type="ECO:0000313" key="6">
    <source>
        <dbReference type="Proteomes" id="UP000291000"/>
    </source>
</evidence>
<dbReference type="GO" id="GO:0019782">
    <property type="term" value="F:ISG15 activating enzyme activity"/>
    <property type="evidence" value="ECO:0007669"/>
    <property type="project" value="TreeGrafter"/>
</dbReference>
<keyword evidence="3" id="KW-0436">Ligase</keyword>
<dbReference type="Pfam" id="PF10585">
    <property type="entry name" value="UBA_E1_SCCH"/>
    <property type="match status" value="1"/>
</dbReference>
<dbReference type="InterPro" id="IPR000011">
    <property type="entry name" value="UBQ/SUMO-activ_enz_E1-like"/>
</dbReference>
<evidence type="ECO:0000313" key="5">
    <source>
        <dbReference type="Ensembl" id="ENSCHIP00000007809.1"/>
    </source>
</evidence>
<dbReference type="FunFam" id="1.10.10.2660:FF:000004">
    <property type="entry name" value="Ubiquitin activating enzyme 1"/>
    <property type="match status" value="1"/>
</dbReference>
<dbReference type="PANTHER" id="PTHR10953:SF143">
    <property type="entry name" value="UBIQUITIN-LIKE MODIFIER-ACTIVATING ENZYME 7"/>
    <property type="match status" value="1"/>
</dbReference>
<comment type="pathway">
    <text evidence="1">Protein modification; protein ubiquitination.</text>
</comment>
<dbReference type="Gene3D" id="2.40.30.180">
    <property type="entry name" value="Ubiquitin-activating enzyme E1, FCCH domain"/>
    <property type="match status" value="1"/>
</dbReference>
<organism evidence="5 6">
    <name type="scientific">Capra hircus</name>
    <name type="common">Goat</name>
    <dbReference type="NCBI Taxonomy" id="9925"/>
    <lineage>
        <taxon>Eukaryota</taxon>
        <taxon>Metazoa</taxon>
        <taxon>Chordata</taxon>
        <taxon>Craniata</taxon>
        <taxon>Vertebrata</taxon>
        <taxon>Euteleostomi</taxon>
        <taxon>Mammalia</taxon>
        <taxon>Eutheria</taxon>
        <taxon>Laurasiatheria</taxon>
        <taxon>Artiodactyla</taxon>
        <taxon>Ruminantia</taxon>
        <taxon>Pecora</taxon>
        <taxon>Bovidae</taxon>
        <taxon>Caprinae</taxon>
        <taxon>Capra</taxon>
    </lineage>
</organism>
<accession>A0A452E6Z0</accession>
<dbReference type="EMBL" id="LWLT01000024">
    <property type="status" value="NOT_ANNOTATED_CDS"/>
    <property type="molecule type" value="Genomic_DNA"/>
</dbReference>
<dbReference type="Pfam" id="PF09358">
    <property type="entry name" value="E1_UFD"/>
    <property type="match status" value="1"/>
</dbReference>
<evidence type="ECO:0000256" key="1">
    <source>
        <dbReference type="ARBA" id="ARBA00004906"/>
    </source>
</evidence>
<reference evidence="5" key="2">
    <citation type="submission" date="2025-08" db="UniProtKB">
        <authorList>
            <consortium name="Ensembl"/>
        </authorList>
    </citation>
    <scope>IDENTIFICATION</scope>
</reference>
<dbReference type="FunFam" id="3.50.50.80:FF:000001">
    <property type="entry name" value="ubiquitin-like modifier-activating enzyme 1"/>
    <property type="match status" value="1"/>
</dbReference>
<dbReference type="GO" id="GO:0032020">
    <property type="term" value="P:ISG15-protein conjugation"/>
    <property type="evidence" value="ECO:0007669"/>
    <property type="project" value="TreeGrafter"/>
</dbReference>
<dbReference type="Proteomes" id="UP000291000">
    <property type="component" value="Chromosome 22"/>
</dbReference>
<evidence type="ECO:0000259" key="4">
    <source>
        <dbReference type="SMART" id="SM00985"/>
    </source>
</evidence>
<dbReference type="Bgee" id="ENSCHIG00000011154">
    <property type="expression patterns" value="Expressed in spleen and 18 other cell types or tissues"/>
</dbReference>
<dbReference type="UniPathway" id="UPA00143"/>
<dbReference type="Gene3D" id="1.10.10.2660">
    <property type="entry name" value="Ubiquitin-activating enzyme E1, SCCH domain"/>
    <property type="match status" value="1"/>
</dbReference>
<dbReference type="CDD" id="cd01491">
    <property type="entry name" value="Ube1_repeat1"/>
    <property type="match status" value="1"/>
</dbReference>
<dbReference type="Pfam" id="PF00899">
    <property type="entry name" value="ThiF"/>
    <property type="match status" value="2"/>
</dbReference>
<evidence type="ECO:0000256" key="2">
    <source>
        <dbReference type="ARBA" id="ARBA00005673"/>
    </source>
</evidence>
<dbReference type="GO" id="GO:0016567">
    <property type="term" value="P:protein ubiquitination"/>
    <property type="evidence" value="ECO:0007669"/>
    <property type="project" value="UniProtKB-UniPathway"/>
</dbReference>
<protein>
    <submittedName>
        <fullName evidence="5">Ubiquitin like modifier activating enzyme 7</fullName>
    </submittedName>
</protein>
<comment type="similarity">
    <text evidence="2">Belongs to the ubiquitin-activating E1 family.</text>
</comment>
<dbReference type="Ensembl" id="ENSCHIT00000015559.1">
    <property type="protein sequence ID" value="ENSCHIP00000007809.1"/>
    <property type="gene ID" value="ENSCHIG00000011154.1"/>
</dbReference>
<dbReference type="Gene3D" id="3.40.50.720">
    <property type="entry name" value="NAD(P)-binding Rossmann-like Domain"/>
    <property type="match status" value="2"/>
</dbReference>
<evidence type="ECO:0000256" key="3">
    <source>
        <dbReference type="ARBA" id="ARBA00022598"/>
    </source>
</evidence>
<dbReference type="Gene3D" id="3.40.50.12550">
    <property type="entry name" value="Ubiquitin-activating enzyme E1, inactive adenylation domain, subdomain 2"/>
    <property type="match status" value="1"/>
</dbReference>
<feature type="domain" description="Ubiquitin-activating enzyme E1 C-terminal" evidence="4">
    <location>
        <begin position="868"/>
        <end position="989"/>
    </location>
</feature>
<dbReference type="PRINTS" id="PR01849">
    <property type="entry name" value="UBIQUITINACT"/>
</dbReference>
<dbReference type="GeneTree" id="ENSGT00940000161447"/>
<dbReference type="InterPro" id="IPR038252">
    <property type="entry name" value="UBA_E1_C_sf"/>
</dbReference>
<dbReference type="InterPro" id="IPR019572">
    <property type="entry name" value="UBA_E1_SCCH"/>
</dbReference>
<dbReference type="GO" id="GO:0005737">
    <property type="term" value="C:cytoplasm"/>
    <property type="evidence" value="ECO:0007669"/>
    <property type="project" value="TreeGrafter"/>
</dbReference>
<dbReference type="GO" id="GO:0045087">
    <property type="term" value="P:innate immune response"/>
    <property type="evidence" value="ECO:0007669"/>
    <property type="project" value="TreeGrafter"/>
</dbReference>
<reference evidence="5 6" key="1">
    <citation type="submission" date="2016-04" db="EMBL/GenBank/DDBJ databases">
        <title>Polished mammalian reference genomes with single-molecule sequencing and chromosome conformation capture applied to the Capra hircus genome.</title>
        <authorList>
            <person name="Bickhart D.M."/>
            <person name="Koren S."/>
            <person name="Rosen B."/>
            <person name="Hastie A."/>
            <person name="Liachko I."/>
            <person name="Sullivan S.T."/>
            <person name="Burton J."/>
            <person name="Sayre B.L."/>
            <person name="Huson H.J."/>
            <person name="Lee J."/>
            <person name="Lam E."/>
            <person name="Kelley C.M."/>
            <person name="Hutchison J.L."/>
            <person name="Zhou Y."/>
            <person name="Sun J."/>
            <person name="Crisa A."/>
            <person name="Schwartz J.C."/>
            <person name="Hammond J.A."/>
            <person name="Schroeder S.G."/>
            <person name="Liu G.E."/>
            <person name="Dunham M."/>
            <person name="Shendure J."/>
            <person name="Sonstegard T.S."/>
            <person name="Phillippy A.M."/>
            <person name="Van Tassell C.P."/>
            <person name="Smith T.P."/>
        </authorList>
    </citation>
    <scope>NUCLEOTIDE SEQUENCE [LARGE SCALE GENOMIC DNA]</scope>
</reference>
<dbReference type="InterPro" id="IPR018965">
    <property type="entry name" value="Ub-activating_enz_E1_C"/>
</dbReference>
<dbReference type="FunFam" id="2.40.30.180:FF:000001">
    <property type="entry name" value="ubiquitin-like modifier-activating enzyme 1"/>
    <property type="match status" value="1"/>
</dbReference>
<dbReference type="SUPFAM" id="SSF69572">
    <property type="entry name" value="Activating enzymes of the ubiquitin-like proteins"/>
    <property type="match status" value="2"/>
</dbReference>
<dbReference type="GO" id="GO:0006974">
    <property type="term" value="P:DNA damage response"/>
    <property type="evidence" value="ECO:0007669"/>
    <property type="project" value="TreeGrafter"/>
</dbReference>